<sequence length="306" mass="34743">MEKYKLIEKLGRGSYGCVCKAINRVSGETVAIKIFKKTYSSWDECLNLREVKSLRRMSNHPYVVQLKEVALQNKVLFLVFECMECNLHQVMKARGNRVFSESEVKNWCFQIFQGLADMHGQGYFHRDLKPENLLVRHSTVKIGDLGLAREINSEPYTECVGTRWYQAPELLLRSSMYSSKVDMWSLGVIMAELFTSTPLFPGTSEADQMYKICKVIGSPTKECWSDGLDLARKTRYQFPELGGMDLSLIIATASKDALSLIKSLCSWDPCKRPTAAEALQHPFFHSCYFIPPTIPYEAPGIIGKPP</sequence>
<evidence type="ECO:0000256" key="4">
    <source>
        <dbReference type="ARBA" id="ARBA00022741"/>
    </source>
</evidence>
<dbReference type="InParanoid" id="B9SQZ1"/>
<dbReference type="PROSITE" id="PS00108">
    <property type="entry name" value="PROTEIN_KINASE_ST"/>
    <property type="match status" value="1"/>
</dbReference>
<evidence type="ECO:0000256" key="8">
    <source>
        <dbReference type="ARBA" id="ARBA00048312"/>
    </source>
</evidence>
<evidence type="ECO:0000256" key="5">
    <source>
        <dbReference type="ARBA" id="ARBA00022777"/>
    </source>
</evidence>
<dbReference type="CDD" id="cd07830">
    <property type="entry name" value="STKc_MAK_like"/>
    <property type="match status" value="1"/>
</dbReference>
<keyword evidence="3 12" id="KW-0808">Transferase</keyword>
<dbReference type="PROSITE" id="PS50011">
    <property type="entry name" value="PROTEIN_KINASE_DOM"/>
    <property type="match status" value="1"/>
</dbReference>
<comment type="catalytic activity">
    <reaction evidence="8">
        <text>L-seryl-[protein] + ATP = O-phospho-L-seryl-[protein] + ADP + H(+)</text>
        <dbReference type="Rhea" id="RHEA:17989"/>
        <dbReference type="Rhea" id="RHEA-COMP:9863"/>
        <dbReference type="Rhea" id="RHEA-COMP:11604"/>
        <dbReference type="ChEBI" id="CHEBI:15378"/>
        <dbReference type="ChEBI" id="CHEBI:29999"/>
        <dbReference type="ChEBI" id="CHEBI:30616"/>
        <dbReference type="ChEBI" id="CHEBI:83421"/>
        <dbReference type="ChEBI" id="CHEBI:456216"/>
        <dbReference type="EC" id="2.7.11.24"/>
    </reaction>
</comment>
<dbReference type="InterPro" id="IPR017441">
    <property type="entry name" value="Protein_kinase_ATP_BS"/>
</dbReference>
<name>B9SQZ1_RICCO</name>
<dbReference type="GO" id="GO:0008353">
    <property type="term" value="F:RNA polymerase II CTD heptapeptide repeat kinase activity"/>
    <property type="evidence" value="ECO:0007669"/>
    <property type="project" value="UniProtKB-EC"/>
</dbReference>
<dbReference type="PROSITE" id="PS00107">
    <property type="entry name" value="PROTEIN_KINASE_ATP"/>
    <property type="match status" value="1"/>
</dbReference>
<evidence type="ECO:0000313" key="12">
    <source>
        <dbReference type="EMBL" id="EEF34003.1"/>
    </source>
</evidence>
<dbReference type="eggNOG" id="KOG0661">
    <property type="taxonomic scope" value="Eukaryota"/>
</dbReference>
<comment type="catalytic activity">
    <reaction evidence="7">
        <text>L-threonyl-[protein] + ATP = O-phospho-L-threonyl-[protein] + ADP + H(+)</text>
        <dbReference type="Rhea" id="RHEA:46608"/>
        <dbReference type="Rhea" id="RHEA-COMP:11060"/>
        <dbReference type="Rhea" id="RHEA-COMP:11605"/>
        <dbReference type="ChEBI" id="CHEBI:15378"/>
        <dbReference type="ChEBI" id="CHEBI:30013"/>
        <dbReference type="ChEBI" id="CHEBI:30616"/>
        <dbReference type="ChEBI" id="CHEBI:61977"/>
        <dbReference type="ChEBI" id="CHEBI:456216"/>
        <dbReference type="EC" id="2.7.11.24"/>
    </reaction>
</comment>
<evidence type="ECO:0000256" key="3">
    <source>
        <dbReference type="ARBA" id="ARBA00022679"/>
    </source>
</evidence>
<dbReference type="GO" id="GO:0005524">
    <property type="term" value="F:ATP binding"/>
    <property type="evidence" value="ECO:0007669"/>
    <property type="project" value="UniProtKB-UniRule"/>
</dbReference>
<evidence type="ECO:0000256" key="7">
    <source>
        <dbReference type="ARBA" id="ARBA00047592"/>
    </source>
</evidence>
<dbReference type="GO" id="GO:0004674">
    <property type="term" value="F:protein serine/threonine kinase activity"/>
    <property type="evidence" value="ECO:0000318"/>
    <property type="project" value="GO_Central"/>
</dbReference>
<evidence type="ECO:0000256" key="6">
    <source>
        <dbReference type="ARBA" id="ARBA00022840"/>
    </source>
</evidence>
<keyword evidence="13" id="KW-1185">Reference proteome</keyword>
<feature type="domain" description="Protein kinase" evidence="11">
    <location>
        <begin position="4"/>
        <end position="284"/>
    </location>
</feature>
<dbReference type="STRING" id="3988.B9SQZ1"/>
<dbReference type="Gene3D" id="1.10.510.10">
    <property type="entry name" value="Transferase(Phosphotransferase) domain 1"/>
    <property type="match status" value="1"/>
</dbReference>
<dbReference type="FunFam" id="3.30.200.20:FF:000545">
    <property type="entry name" value="CMGC family protein kinase"/>
    <property type="match status" value="1"/>
</dbReference>
<dbReference type="GO" id="GO:0004707">
    <property type="term" value="F:MAP kinase activity"/>
    <property type="evidence" value="ECO:0007669"/>
    <property type="project" value="UniProtKB-EC"/>
</dbReference>
<dbReference type="SMART" id="SM00220">
    <property type="entry name" value="S_TKc"/>
    <property type="match status" value="1"/>
</dbReference>
<keyword evidence="4 9" id="KW-0547">Nucleotide-binding</keyword>
<dbReference type="InterPro" id="IPR008271">
    <property type="entry name" value="Ser/Thr_kinase_AS"/>
</dbReference>
<dbReference type="Gene3D" id="3.30.200.20">
    <property type="entry name" value="Phosphorylase Kinase, domain 1"/>
    <property type="match status" value="1"/>
</dbReference>
<dbReference type="Pfam" id="PF00069">
    <property type="entry name" value="Pkinase"/>
    <property type="match status" value="1"/>
</dbReference>
<dbReference type="AlphaFoldDB" id="B9SQZ1"/>
<dbReference type="Proteomes" id="UP000008311">
    <property type="component" value="Unassembled WGS sequence"/>
</dbReference>
<dbReference type="GO" id="GO:0005737">
    <property type="term" value="C:cytoplasm"/>
    <property type="evidence" value="ECO:0000318"/>
    <property type="project" value="GO_Central"/>
</dbReference>
<dbReference type="PANTHER" id="PTHR24055">
    <property type="entry name" value="MITOGEN-ACTIVATED PROTEIN KINASE"/>
    <property type="match status" value="1"/>
</dbReference>
<evidence type="ECO:0000256" key="1">
    <source>
        <dbReference type="ARBA" id="ARBA00008832"/>
    </source>
</evidence>
<keyword evidence="2 10" id="KW-0723">Serine/threonine-protein kinase</keyword>
<dbReference type="GO" id="GO:0106310">
    <property type="term" value="F:protein serine kinase activity"/>
    <property type="evidence" value="ECO:0007669"/>
    <property type="project" value="RHEA"/>
</dbReference>
<evidence type="ECO:0000256" key="9">
    <source>
        <dbReference type="PROSITE-ProRule" id="PRU10141"/>
    </source>
</evidence>
<feature type="binding site" evidence="9">
    <location>
        <position position="33"/>
    </location>
    <ligand>
        <name>ATP</name>
        <dbReference type="ChEBI" id="CHEBI:30616"/>
    </ligand>
</feature>
<keyword evidence="5" id="KW-0418">Kinase</keyword>
<feature type="non-terminal residue" evidence="12">
    <location>
        <position position="306"/>
    </location>
</feature>
<evidence type="ECO:0000259" key="11">
    <source>
        <dbReference type="PROSITE" id="PS50011"/>
    </source>
</evidence>
<dbReference type="GO" id="GO:0035556">
    <property type="term" value="P:intracellular signal transduction"/>
    <property type="evidence" value="ECO:0000318"/>
    <property type="project" value="GO_Central"/>
</dbReference>
<keyword evidence="6 9" id="KW-0067">ATP-binding</keyword>
<dbReference type="InterPro" id="IPR050117">
    <property type="entry name" value="MAPK"/>
</dbReference>
<evidence type="ECO:0000256" key="10">
    <source>
        <dbReference type="RuleBase" id="RU000304"/>
    </source>
</evidence>
<organism evidence="12 13">
    <name type="scientific">Ricinus communis</name>
    <name type="common">Castor bean</name>
    <dbReference type="NCBI Taxonomy" id="3988"/>
    <lineage>
        <taxon>Eukaryota</taxon>
        <taxon>Viridiplantae</taxon>
        <taxon>Streptophyta</taxon>
        <taxon>Embryophyta</taxon>
        <taxon>Tracheophyta</taxon>
        <taxon>Spermatophyta</taxon>
        <taxon>Magnoliopsida</taxon>
        <taxon>eudicotyledons</taxon>
        <taxon>Gunneridae</taxon>
        <taxon>Pentapetalae</taxon>
        <taxon>rosids</taxon>
        <taxon>fabids</taxon>
        <taxon>Malpighiales</taxon>
        <taxon>Euphorbiaceae</taxon>
        <taxon>Acalyphoideae</taxon>
        <taxon>Acalypheae</taxon>
        <taxon>Ricinus</taxon>
    </lineage>
</organism>
<dbReference type="InterPro" id="IPR011009">
    <property type="entry name" value="Kinase-like_dom_sf"/>
</dbReference>
<dbReference type="GO" id="GO:0005634">
    <property type="term" value="C:nucleus"/>
    <property type="evidence" value="ECO:0000318"/>
    <property type="project" value="GO_Central"/>
</dbReference>
<reference evidence="13" key="1">
    <citation type="journal article" date="2010" name="Nat. Biotechnol.">
        <title>Draft genome sequence of the oilseed species Ricinus communis.</title>
        <authorList>
            <person name="Chan A.P."/>
            <person name="Crabtree J."/>
            <person name="Zhao Q."/>
            <person name="Lorenzi H."/>
            <person name="Orvis J."/>
            <person name="Puiu D."/>
            <person name="Melake-Berhan A."/>
            <person name="Jones K.M."/>
            <person name="Redman J."/>
            <person name="Chen G."/>
            <person name="Cahoon E.B."/>
            <person name="Gedil M."/>
            <person name="Stanke M."/>
            <person name="Haas B.J."/>
            <person name="Wortman J.R."/>
            <person name="Fraser-Liggett C.M."/>
            <person name="Ravel J."/>
            <person name="Rabinowicz P.D."/>
        </authorList>
    </citation>
    <scope>NUCLEOTIDE SEQUENCE [LARGE SCALE GENOMIC DNA]</scope>
    <source>
        <strain evidence="13">cv. Hale</strain>
    </source>
</reference>
<dbReference type="EC" id="2.7.11.23" evidence="12"/>
<evidence type="ECO:0000256" key="2">
    <source>
        <dbReference type="ARBA" id="ARBA00022527"/>
    </source>
</evidence>
<protein>
    <submittedName>
        <fullName evidence="12">Mak, putative</fullName>
        <ecNumber evidence="12">2.7.11.23</ecNumber>
    </submittedName>
</protein>
<dbReference type="InterPro" id="IPR000719">
    <property type="entry name" value="Prot_kinase_dom"/>
</dbReference>
<comment type="similarity">
    <text evidence="1">Belongs to the protein kinase superfamily. CMGC Ser/Thr protein kinase family. MAP kinase subfamily.</text>
</comment>
<evidence type="ECO:0000313" key="13">
    <source>
        <dbReference type="Proteomes" id="UP000008311"/>
    </source>
</evidence>
<dbReference type="FunFam" id="1.10.510.10:FF:000624">
    <property type="entry name" value="Mitogen-activated protein kinase"/>
    <property type="match status" value="1"/>
</dbReference>
<gene>
    <name evidence="12" type="ORF">RCOM_1406980</name>
</gene>
<accession>B9SQZ1</accession>
<dbReference type="EMBL" id="EQ974091">
    <property type="protein sequence ID" value="EEF34003.1"/>
    <property type="molecule type" value="Genomic_DNA"/>
</dbReference>
<dbReference type="SUPFAM" id="SSF56112">
    <property type="entry name" value="Protein kinase-like (PK-like)"/>
    <property type="match status" value="1"/>
</dbReference>
<proteinExistence type="inferred from homology"/>